<organism evidence="1 2">
    <name type="scientific">Aspergillus japonicus CBS 114.51</name>
    <dbReference type="NCBI Taxonomy" id="1448312"/>
    <lineage>
        <taxon>Eukaryota</taxon>
        <taxon>Fungi</taxon>
        <taxon>Dikarya</taxon>
        <taxon>Ascomycota</taxon>
        <taxon>Pezizomycotina</taxon>
        <taxon>Eurotiomycetes</taxon>
        <taxon>Eurotiomycetidae</taxon>
        <taxon>Eurotiales</taxon>
        <taxon>Aspergillaceae</taxon>
        <taxon>Aspergillus</taxon>
        <taxon>Aspergillus subgen. Circumdati</taxon>
    </lineage>
</organism>
<keyword evidence="2" id="KW-1185">Reference proteome</keyword>
<name>A0A8T8WQ59_ASPJA</name>
<proteinExistence type="predicted"/>
<dbReference type="EMBL" id="KZ824834">
    <property type="protein sequence ID" value="RAH77946.1"/>
    <property type="molecule type" value="Genomic_DNA"/>
</dbReference>
<dbReference type="Proteomes" id="UP000249497">
    <property type="component" value="Unassembled WGS sequence"/>
</dbReference>
<gene>
    <name evidence="1" type="ORF">BO86DRAFT_458845</name>
</gene>
<protein>
    <submittedName>
        <fullName evidence="1">Uncharacterized protein</fullName>
    </submittedName>
</protein>
<accession>A0A8T8WQ59</accession>
<dbReference type="OrthoDB" id="4243861at2759"/>
<evidence type="ECO:0000313" key="2">
    <source>
        <dbReference type="Proteomes" id="UP000249497"/>
    </source>
</evidence>
<dbReference type="AlphaFoldDB" id="A0A8T8WQ59"/>
<sequence length="197" mass="22580">MMNQEETRSLIASQIQHTMDQFFQTTTPTRFRLVGDTPTAILDSEDYLTSIKPFVTKVQQSVKFCRPNARTRFLALRIVSRHSYFVVDVNNVDYDYETAHEVTTSIPVYVIRLSRRVKITRNPTEDKNLAWILATMHRGHGNDPLPLVDDYTRPVVITVWSQQRRGLDSVGTASQPQQIGVELGAEGGRRQFRLLSK</sequence>
<dbReference type="GeneID" id="37181013"/>
<evidence type="ECO:0000313" key="1">
    <source>
        <dbReference type="EMBL" id="RAH77946.1"/>
    </source>
</evidence>
<reference evidence="1 2" key="1">
    <citation type="submission" date="2018-02" db="EMBL/GenBank/DDBJ databases">
        <title>The genomes of Aspergillus section Nigri reveals drivers in fungal speciation.</title>
        <authorList>
            <consortium name="DOE Joint Genome Institute"/>
            <person name="Vesth T.C."/>
            <person name="Nybo J."/>
            <person name="Theobald S."/>
            <person name="Brandl J."/>
            <person name="Frisvad J.C."/>
            <person name="Nielsen K.F."/>
            <person name="Lyhne E.K."/>
            <person name="Kogle M.E."/>
            <person name="Kuo A."/>
            <person name="Riley R."/>
            <person name="Clum A."/>
            <person name="Nolan M."/>
            <person name="Lipzen A."/>
            <person name="Salamov A."/>
            <person name="Henrissat B."/>
            <person name="Wiebenga A."/>
            <person name="De vries R.P."/>
            <person name="Grigoriev I.V."/>
            <person name="Mortensen U.H."/>
            <person name="Andersen M.R."/>
            <person name="Baker S.E."/>
        </authorList>
    </citation>
    <scope>NUCLEOTIDE SEQUENCE [LARGE SCALE GENOMIC DNA]</scope>
    <source>
        <strain evidence="1 2">CBS 114.51</strain>
    </source>
</reference>
<dbReference type="RefSeq" id="XP_025523840.1">
    <property type="nucleotide sequence ID" value="XM_025677320.1"/>
</dbReference>
<feature type="non-terminal residue" evidence="1">
    <location>
        <position position="1"/>
    </location>
</feature>